<dbReference type="PROSITE" id="PS50011">
    <property type="entry name" value="PROTEIN_KINASE_DOM"/>
    <property type="match status" value="1"/>
</dbReference>
<evidence type="ECO:0000256" key="1">
    <source>
        <dbReference type="ARBA" id="ARBA00022741"/>
    </source>
</evidence>
<dbReference type="GO" id="GO:0005524">
    <property type="term" value="F:ATP binding"/>
    <property type="evidence" value="ECO:0007669"/>
    <property type="project" value="UniProtKB-KW"/>
</dbReference>
<protein>
    <submittedName>
        <fullName evidence="5">Mixed lineage kinase domain like pseudokinase</fullName>
    </submittedName>
</protein>
<evidence type="ECO:0000256" key="3">
    <source>
        <dbReference type="SAM" id="MobiDB-lite"/>
    </source>
</evidence>
<evidence type="ECO:0000256" key="2">
    <source>
        <dbReference type="ARBA" id="ARBA00022840"/>
    </source>
</evidence>
<reference evidence="5" key="1">
    <citation type="submission" date="2025-08" db="UniProtKB">
        <authorList>
            <consortium name="Ensembl"/>
        </authorList>
    </citation>
    <scope>IDENTIFICATION</scope>
</reference>
<evidence type="ECO:0000259" key="4">
    <source>
        <dbReference type="PROSITE" id="PS50011"/>
    </source>
</evidence>
<dbReference type="InterPro" id="IPR011009">
    <property type="entry name" value="Kinase-like_dom_sf"/>
</dbReference>
<dbReference type="Gene3D" id="3.30.200.20">
    <property type="entry name" value="Phosphorylase Kinase, domain 1"/>
    <property type="match status" value="1"/>
</dbReference>
<dbReference type="InterPro" id="IPR054000">
    <property type="entry name" value="MLKL_N"/>
</dbReference>
<accession>A0A669R2K6</accession>
<dbReference type="CDD" id="cd21037">
    <property type="entry name" value="MLKL_NTD"/>
    <property type="match status" value="1"/>
</dbReference>
<dbReference type="InterPro" id="IPR000719">
    <property type="entry name" value="Prot_kinase_dom"/>
</dbReference>
<organism evidence="5 6">
    <name type="scientific">Phasianus colchicus</name>
    <name type="common">Common pheasant</name>
    <dbReference type="NCBI Taxonomy" id="9054"/>
    <lineage>
        <taxon>Eukaryota</taxon>
        <taxon>Metazoa</taxon>
        <taxon>Chordata</taxon>
        <taxon>Craniata</taxon>
        <taxon>Vertebrata</taxon>
        <taxon>Euteleostomi</taxon>
        <taxon>Archelosauria</taxon>
        <taxon>Archosauria</taxon>
        <taxon>Dinosauria</taxon>
        <taxon>Saurischia</taxon>
        <taxon>Theropoda</taxon>
        <taxon>Coelurosauria</taxon>
        <taxon>Aves</taxon>
        <taxon>Neognathae</taxon>
        <taxon>Galloanserae</taxon>
        <taxon>Galliformes</taxon>
        <taxon>Phasianidae</taxon>
        <taxon>Phasianinae</taxon>
        <taxon>Phasianus</taxon>
    </lineage>
</organism>
<dbReference type="FunFam" id="3.30.200.20:FF:000437">
    <property type="entry name" value="Mixed lineage kinase domain-like pseudokinase"/>
    <property type="match status" value="1"/>
</dbReference>
<evidence type="ECO:0000313" key="5">
    <source>
        <dbReference type="Ensembl" id="ENSPCLP00000025483.1"/>
    </source>
</evidence>
<sequence length="464" mass="53668">MDIIEKVFSIAHAIHSQFEHVKCCKHQCQRLVERIHILLEPVRVLQAQPSWQISHHEEQMLTKLLQALGEAQKLVIKYSQTSWIQKFLSARSSGEEFVWVNRSLEDIAQGLSLLLQAEQKQALLEAFQAKICRRQDAEDLRDDKAFLDQVIASKCAFSFPSPRPEVGWELAACPSLKKVNVGKREAITEIERDQLTFRRHLQDTERYDLYEGEYLKYPVAIKTFKRPLTTDTVRDIFEKEIQTLKKFESPNILRMYGICIEEKDGIPCFSIVMEYCKHGTLREVLTKQQHLSWEVRIRMALGAARGFELCETESSIKRKVNKKNLSQVCMLAYIAPENLMDVYCPYKRSCEIYSFGIVLWEIATSKIPFEGESEEIKDKICDCQYQEPVGKDCPEELEKVINQCRAFDPFQRPSAERESGQLYLERPIRAHLTALASPPPQSVHGGRLTERSTNENPHSFRLAQ</sequence>
<feature type="region of interest" description="Disordered" evidence="3">
    <location>
        <begin position="434"/>
        <end position="464"/>
    </location>
</feature>
<dbReference type="InterPro" id="IPR051681">
    <property type="entry name" value="Ser/Thr_Kinases-Pseudokinases"/>
</dbReference>
<dbReference type="Pfam" id="PF07714">
    <property type="entry name" value="PK_Tyr_Ser-Thr"/>
    <property type="match status" value="2"/>
</dbReference>
<dbReference type="InterPro" id="IPR036537">
    <property type="entry name" value="Adaptor_Cbl_N_dom_sf"/>
</dbReference>
<dbReference type="PANTHER" id="PTHR44329">
    <property type="entry name" value="SERINE/THREONINE-PROTEIN KINASE TNNI3K-RELATED"/>
    <property type="match status" value="1"/>
</dbReference>
<proteinExistence type="predicted"/>
<dbReference type="GO" id="GO:0004672">
    <property type="term" value="F:protein kinase activity"/>
    <property type="evidence" value="ECO:0007669"/>
    <property type="project" value="InterPro"/>
</dbReference>
<reference evidence="5" key="2">
    <citation type="submission" date="2025-09" db="UniProtKB">
        <authorList>
            <consortium name="Ensembl"/>
        </authorList>
    </citation>
    <scope>IDENTIFICATION</scope>
</reference>
<evidence type="ECO:0000313" key="6">
    <source>
        <dbReference type="Proteomes" id="UP000472261"/>
    </source>
</evidence>
<dbReference type="AlphaFoldDB" id="A0A669R2K6"/>
<feature type="domain" description="Protein kinase" evidence="4">
    <location>
        <begin position="173"/>
        <end position="424"/>
    </location>
</feature>
<dbReference type="GO" id="GO:0007166">
    <property type="term" value="P:cell surface receptor signaling pathway"/>
    <property type="evidence" value="ECO:0007669"/>
    <property type="project" value="InterPro"/>
</dbReference>
<dbReference type="Proteomes" id="UP000472261">
    <property type="component" value="Unplaced"/>
</dbReference>
<dbReference type="PANTHER" id="PTHR44329:SF298">
    <property type="entry name" value="MIXED LINEAGE KINASE DOMAIN-LIKE PROTEIN"/>
    <property type="match status" value="1"/>
</dbReference>
<dbReference type="GO" id="GO:0097527">
    <property type="term" value="P:necroptotic signaling pathway"/>
    <property type="evidence" value="ECO:0007669"/>
    <property type="project" value="TreeGrafter"/>
</dbReference>
<dbReference type="Ensembl" id="ENSPCLT00000035316.1">
    <property type="protein sequence ID" value="ENSPCLP00000025483.1"/>
    <property type="gene ID" value="ENSPCLG00000022402.1"/>
</dbReference>
<dbReference type="Gene3D" id="1.10.510.10">
    <property type="entry name" value="Transferase(Phosphotransferase) domain 1"/>
    <property type="match status" value="1"/>
</dbReference>
<dbReference type="InterPro" id="IPR001245">
    <property type="entry name" value="Ser-Thr/Tyr_kinase_cat_dom"/>
</dbReference>
<dbReference type="SUPFAM" id="SSF56112">
    <property type="entry name" value="Protein kinase-like (PK-like)"/>
    <property type="match status" value="1"/>
</dbReference>
<keyword evidence="1" id="KW-0547">Nucleotide-binding</keyword>
<name>A0A669R2K6_PHACC</name>
<dbReference type="Pfam" id="PF22215">
    <property type="entry name" value="MLKL_N"/>
    <property type="match status" value="1"/>
</dbReference>
<dbReference type="Gene3D" id="1.20.930.20">
    <property type="entry name" value="Adaptor protein Cbl, N-terminal domain"/>
    <property type="match status" value="1"/>
</dbReference>
<keyword evidence="6" id="KW-1185">Reference proteome</keyword>
<dbReference type="InterPro" id="IPR059179">
    <property type="entry name" value="MLKL-like_MCAfunc"/>
</dbReference>
<keyword evidence="2" id="KW-0067">ATP-binding</keyword>